<keyword evidence="2 5" id="KW-0808">Transferase</keyword>
<dbReference type="HAMAP" id="MF_00013">
    <property type="entry name" value="LipB"/>
    <property type="match status" value="1"/>
</dbReference>
<gene>
    <name evidence="5 8" type="primary">lipB</name>
    <name evidence="8" type="ORF">M3M28_05875</name>
</gene>
<dbReference type="Pfam" id="PF21948">
    <property type="entry name" value="LplA-B_cat"/>
    <property type="match status" value="1"/>
</dbReference>
<evidence type="ECO:0000259" key="7">
    <source>
        <dbReference type="PROSITE" id="PS51733"/>
    </source>
</evidence>
<name>A0ABY4MZX1_9MICO</name>
<dbReference type="GO" id="GO:0033819">
    <property type="term" value="F:lipoyl(octanoyl) transferase activity"/>
    <property type="evidence" value="ECO:0007669"/>
    <property type="project" value="UniProtKB-EC"/>
</dbReference>
<dbReference type="EC" id="2.3.1.181" evidence="5 6"/>
<dbReference type="InterPro" id="IPR020605">
    <property type="entry name" value="Octanoyltransferase_CS"/>
</dbReference>
<comment type="similarity">
    <text evidence="5 6">Belongs to the LipB family.</text>
</comment>
<feature type="site" description="Lowers pKa of active site Cys" evidence="5">
    <location>
        <position position="137"/>
    </location>
</feature>
<reference evidence="8" key="1">
    <citation type="submission" date="2022-05" db="EMBL/GenBank/DDBJ databases">
        <title>Complete genome sequence of toluene-degrading Gulosibacter sediminis strain ACHW.36C.</title>
        <authorList>
            <person name="Wai A.C."/>
            <person name="Lai G.K."/>
            <person name="Griffin S.D."/>
            <person name="Leung F.C."/>
        </authorList>
    </citation>
    <scope>NUCLEOTIDE SEQUENCE [LARGE SCALE GENOMIC DNA]</scope>
    <source>
        <strain evidence="8">ACHW.36C</strain>
    </source>
</reference>
<keyword evidence="3 5" id="KW-0012">Acyltransferase</keyword>
<dbReference type="PANTHER" id="PTHR10993:SF7">
    <property type="entry name" value="LIPOYLTRANSFERASE 2, MITOCHONDRIAL-RELATED"/>
    <property type="match status" value="1"/>
</dbReference>
<comment type="function">
    <text evidence="4 5 6">Catalyzes the transfer of endogenously produced octanoic acid from octanoyl-acyl-carrier-protein onto the lipoyl domains of lipoate-dependent enzymes. Lipoyl-ACP can also act as a substrate although octanoyl-ACP is likely to be the physiological substrate.</text>
</comment>
<keyword evidence="5" id="KW-0963">Cytoplasm</keyword>
<evidence type="ECO:0000256" key="1">
    <source>
        <dbReference type="ARBA" id="ARBA00004821"/>
    </source>
</evidence>
<evidence type="ECO:0000313" key="8">
    <source>
        <dbReference type="EMBL" id="UQN15975.1"/>
    </source>
</evidence>
<dbReference type="InterPro" id="IPR045864">
    <property type="entry name" value="aa-tRNA-synth_II/BPL/LPL"/>
</dbReference>
<dbReference type="NCBIfam" id="TIGR00214">
    <property type="entry name" value="lipB"/>
    <property type="match status" value="1"/>
</dbReference>
<evidence type="ECO:0000256" key="5">
    <source>
        <dbReference type="HAMAP-Rule" id="MF_00013"/>
    </source>
</evidence>
<dbReference type="Gene3D" id="3.30.930.10">
    <property type="entry name" value="Bira Bifunctional Protein, Domain 2"/>
    <property type="match status" value="1"/>
</dbReference>
<dbReference type="EMBL" id="CP097160">
    <property type="protein sequence ID" value="UQN15975.1"/>
    <property type="molecule type" value="Genomic_DNA"/>
</dbReference>
<evidence type="ECO:0000256" key="2">
    <source>
        <dbReference type="ARBA" id="ARBA00022679"/>
    </source>
</evidence>
<feature type="binding site" evidence="5">
    <location>
        <begin position="153"/>
        <end position="155"/>
    </location>
    <ligand>
        <name>substrate</name>
    </ligand>
</feature>
<feature type="domain" description="BPL/LPL catalytic" evidence="7">
    <location>
        <begin position="31"/>
        <end position="209"/>
    </location>
</feature>
<dbReference type="InterPro" id="IPR000544">
    <property type="entry name" value="Octanoyltransferase"/>
</dbReference>
<sequence>MQQLRLFESGRSKYLDVDATQRRIHAEVAAGNHADTVIYSEFEPVSTAGSRTADADIPNEDVPIVRIDRGGSVTYHGPGQLVAYPIVLIRGRQDVVAYVRALEAAVMGAVAELGVQSQRVDGRTGVWIVRDGAPDRKLCAIGVRFSKHATMHGLALNVHPELHDFDRIVPCGIRDAGVTSLAELGVDASLAEVADVLHPHLDRQLVRFQAPVEVTV</sequence>
<comment type="subcellular location">
    <subcellularLocation>
        <location evidence="5">Cytoplasm</location>
    </subcellularLocation>
</comment>
<comment type="pathway">
    <text evidence="1 5 6">Protein modification; protein lipoylation via endogenous pathway; protein N(6)-(lipoyl)lysine from octanoyl-[acyl-carrier-protein]: step 1/2.</text>
</comment>
<evidence type="ECO:0000256" key="3">
    <source>
        <dbReference type="ARBA" id="ARBA00023315"/>
    </source>
</evidence>
<comment type="catalytic activity">
    <reaction evidence="5 6">
        <text>octanoyl-[ACP] + L-lysyl-[protein] = N(6)-octanoyl-L-lysyl-[protein] + holo-[ACP] + H(+)</text>
        <dbReference type="Rhea" id="RHEA:17665"/>
        <dbReference type="Rhea" id="RHEA-COMP:9636"/>
        <dbReference type="Rhea" id="RHEA-COMP:9685"/>
        <dbReference type="Rhea" id="RHEA-COMP:9752"/>
        <dbReference type="Rhea" id="RHEA-COMP:9928"/>
        <dbReference type="ChEBI" id="CHEBI:15378"/>
        <dbReference type="ChEBI" id="CHEBI:29969"/>
        <dbReference type="ChEBI" id="CHEBI:64479"/>
        <dbReference type="ChEBI" id="CHEBI:78463"/>
        <dbReference type="ChEBI" id="CHEBI:78809"/>
        <dbReference type="EC" id="2.3.1.181"/>
    </reaction>
</comment>
<dbReference type="InterPro" id="IPR004143">
    <property type="entry name" value="BPL_LPL_catalytic"/>
</dbReference>
<dbReference type="NCBIfam" id="NF010925">
    <property type="entry name" value="PRK14345.1"/>
    <property type="match status" value="1"/>
</dbReference>
<feature type="active site" description="Acyl-thioester intermediate" evidence="5">
    <location>
        <position position="171"/>
    </location>
</feature>
<comment type="miscellaneous">
    <text evidence="5">In the reaction, the free carboxyl group of octanoic acid is attached via an amide linkage to the epsilon-amino group of a specific lysine residue of lipoyl domains of lipoate-dependent enzymes.</text>
</comment>
<dbReference type="SUPFAM" id="SSF55681">
    <property type="entry name" value="Class II aaRS and biotin synthetases"/>
    <property type="match status" value="1"/>
</dbReference>
<feature type="binding site" evidence="5">
    <location>
        <begin position="69"/>
        <end position="76"/>
    </location>
    <ligand>
        <name>substrate</name>
    </ligand>
</feature>
<organism evidence="8">
    <name type="scientific">Gulosibacter sediminis</name>
    <dbReference type="NCBI Taxonomy" id="1729695"/>
    <lineage>
        <taxon>Bacteria</taxon>
        <taxon>Bacillati</taxon>
        <taxon>Actinomycetota</taxon>
        <taxon>Actinomycetes</taxon>
        <taxon>Micrococcales</taxon>
        <taxon>Microbacteriaceae</taxon>
        <taxon>Gulosibacter</taxon>
    </lineage>
</organism>
<dbReference type="PROSITE" id="PS01313">
    <property type="entry name" value="LIPB"/>
    <property type="match status" value="1"/>
</dbReference>
<protein>
    <recommendedName>
        <fullName evidence="5 6">Octanoyltransferase</fullName>
        <ecNumber evidence="5 6">2.3.1.181</ecNumber>
    </recommendedName>
    <alternativeName>
        <fullName evidence="5">Lipoate-protein ligase B</fullName>
    </alternativeName>
    <alternativeName>
        <fullName evidence="5">Lipoyl/octanoyl transferase</fullName>
    </alternativeName>
    <alternativeName>
        <fullName evidence="5">Octanoyl-[acyl-carrier-protein]-protein N-octanoyltransferase</fullName>
    </alternativeName>
</protein>
<feature type="binding site" evidence="5">
    <location>
        <begin position="140"/>
        <end position="142"/>
    </location>
    <ligand>
        <name>substrate</name>
    </ligand>
</feature>
<dbReference type="CDD" id="cd16444">
    <property type="entry name" value="LipB"/>
    <property type="match status" value="1"/>
</dbReference>
<evidence type="ECO:0000256" key="4">
    <source>
        <dbReference type="ARBA" id="ARBA00024732"/>
    </source>
</evidence>
<accession>A0ABY4MZX1</accession>
<evidence type="ECO:0000256" key="6">
    <source>
        <dbReference type="PIRNR" id="PIRNR016262"/>
    </source>
</evidence>
<dbReference type="PROSITE" id="PS51733">
    <property type="entry name" value="BPL_LPL_CATALYTIC"/>
    <property type="match status" value="1"/>
</dbReference>
<dbReference type="PANTHER" id="PTHR10993">
    <property type="entry name" value="OCTANOYLTRANSFERASE"/>
    <property type="match status" value="1"/>
</dbReference>
<proteinExistence type="inferred from homology"/>
<dbReference type="PIRSF" id="PIRSF016262">
    <property type="entry name" value="LPLase"/>
    <property type="match status" value="1"/>
</dbReference>